<gene>
    <name evidence="1" type="ORF">GAK35_01038</name>
</gene>
<sequence>MKTEDGHTAVAKVDPDWHWVLYTGWDDHKVWVPAKQVGNIWNSAWFGGLSSRAVCAGPAMTMIGGAIPVYTRDGALQGFTLNAETDGGRLRRLVTVPATLLERAAFELQHSERRGDVDLNIVRDLRRAIQDQAPNAPSTAEKF</sequence>
<dbReference type="AlphaFoldDB" id="A0A7V8FYR8"/>
<accession>A0A7V8FYR8</accession>
<organism evidence="1 2">
    <name type="scientific">Herbaspirillum frisingense</name>
    <dbReference type="NCBI Taxonomy" id="92645"/>
    <lineage>
        <taxon>Bacteria</taxon>
        <taxon>Pseudomonadati</taxon>
        <taxon>Pseudomonadota</taxon>
        <taxon>Betaproteobacteria</taxon>
        <taxon>Burkholderiales</taxon>
        <taxon>Oxalobacteraceae</taxon>
        <taxon>Herbaspirillum</taxon>
    </lineage>
</organism>
<evidence type="ECO:0000313" key="2">
    <source>
        <dbReference type="Proteomes" id="UP000462435"/>
    </source>
</evidence>
<evidence type="ECO:0000313" key="1">
    <source>
        <dbReference type="EMBL" id="KAF1046353.1"/>
    </source>
</evidence>
<reference evidence="2" key="1">
    <citation type="journal article" date="2020" name="MBio">
        <title>Horizontal gene transfer to a defensive symbiont with a reduced genome amongst a multipartite beetle microbiome.</title>
        <authorList>
            <person name="Waterworth S.C."/>
            <person name="Florez L.V."/>
            <person name="Rees E.R."/>
            <person name="Hertweck C."/>
            <person name="Kaltenpoth M."/>
            <person name="Kwan J.C."/>
        </authorList>
    </citation>
    <scope>NUCLEOTIDE SEQUENCE [LARGE SCALE GENOMIC DNA]</scope>
</reference>
<dbReference type="Proteomes" id="UP000462435">
    <property type="component" value="Unassembled WGS sequence"/>
</dbReference>
<dbReference type="EMBL" id="WNDX01000021">
    <property type="protein sequence ID" value="KAF1046353.1"/>
    <property type="molecule type" value="Genomic_DNA"/>
</dbReference>
<name>A0A7V8FYR8_9BURK</name>
<proteinExistence type="predicted"/>
<comment type="caution">
    <text evidence="1">The sequence shown here is derived from an EMBL/GenBank/DDBJ whole genome shotgun (WGS) entry which is preliminary data.</text>
</comment>
<protein>
    <submittedName>
        <fullName evidence="1">Uncharacterized protein</fullName>
    </submittedName>
</protein>